<dbReference type="eggNOG" id="ENOG5033QYG">
    <property type="taxonomic scope" value="Bacteria"/>
</dbReference>
<dbReference type="PATRIC" id="fig|1122985.7.peg.2255"/>
<evidence type="ECO:0000313" key="3">
    <source>
        <dbReference type="Proteomes" id="UP000027442"/>
    </source>
</evidence>
<keyword evidence="3" id="KW-1185">Reference proteome</keyword>
<dbReference type="EMBL" id="JNGW01000095">
    <property type="protein sequence ID" value="KDR51761.1"/>
    <property type="molecule type" value="Genomic_DNA"/>
</dbReference>
<reference evidence="2 3" key="1">
    <citation type="submission" date="2013-08" db="EMBL/GenBank/DDBJ databases">
        <authorList>
            <person name="Weinstock G."/>
            <person name="Sodergren E."/>
            <person name="Wylie T."/>
            <person name="Fulton L."/>
            <person name="Fulton R."/>
            <person name="Fronick C."/>
            <person name="O'Laughlin M."/>
            <person name="Godfrey J."/>
            <person name="Miner T."/>
            <person name="Herter B."/>
            <person name="Appelbaum E."/>
            <person name="Cordes M."/>
            <person name="Lek S."/>
            <person name="Wollam A."/>
            <person name="Pepin K.H."/>
            <person name="Palsikar V.B."/>
            <person name="Mitreva M."/>
            <person name="Wilson R.K."/>
        </authorList>
    </citation>
    <scope>NUCLEOTIDE SEQUENCE [LARGE SCALE GENOMIC DNA]</scope>
    <source>
        <strain evidence="2 3">ATCC 15930</strain>
    </source>
</reference>
<dbReference type="RefSeq" id="WP_018967453.1">
    <property type="nucleotide sequence ID" value="NZ_KB899214.1"/>
</dbReference>
<feature type="signal peptide" evidence="1">
    <location>
        <begin position="1"/>
        <end position="28"/>
    </location>
</feature>
<keyword evidence="1" id="KW-0732">Signal</keyword>
<feature type="chain" id="PRO_5001665662" description="PKD domain protein" evidence="1">
    <location>
        <begin position="29"/>
        <end position="465"/>
    </location>
</feature>
<evidence type="ECO:0008006" key="4">
    <source>
        <dbReference type="Google" id="ProtNLM"/>
    </source>
</evidence>
<evidence type="ECO:0000313" key="2">
    <source>
        <dbReference type="EMBL" id="KDR51761.1"/>
    </source>
</evidence>
<dbReference type="Proteomes" id="UP000027442">
    <property type="component" value="Unassembled WGS sequence"/>
</dbReference>
<dbReference type="InterPro" id="IPR008979">
    <property type="entry name" value="Galactose-bd-like_sf"/>
</dbReference>
<evidence type="ECO:0000256" key="1">
    <source>
        <dbReference type="SAM" id="SignalP"/>
    </source>
</evidence>
<protein>
    <recommendedName>
        <fullName evidence="4">PKD domain protein</fullName>
    </recommendedName>
</protein>
<dbReference type="PROSITE" id="PS51257">
    <property type="entry name" value="PROKAR_LIPOPROTEIN"/>
    <property type="match status" value="1"/>
</dbReference>
<sequence>MKRYNFKHMALAIMATLSFVACSPENYAGVDESALSTMDGTDYQLNVDQSTNQVTMSISQLPQGTYPVWFIDTNTDGEPDFYSTLNQLTKVYGTHGDYFVELHLANRNGVSRAGVRKTFHIDNDLLDPAIISRLSGKRWRIDHAASGHMACGPSGTDGTSWWSAAPEDKAGKGVYDDRLSFTAEGGYTYDPGEGGTVYVNTKSGLFNEFNTNDGVDYMAKVKAQTTTYKLEVDGDKKYLVLPKHTLFPYLSSADQYNNPRFRIEDITSKKLVLVYDNGSIAWHFILTSTDDVPSQPGFGGYKYDSNCNMWKKATFTNAFYYANGDGWTANPDPIGFKNNGNGSYTISLPNASSQQWQAQVKFFTDMTANATTKYDFSLKLEASQDIKGATVKLVKHGEDGTFFFTERVNLSAGENIVFYKDNMEGIDMNNVDLVLDFGGAPAGTTVKVSDVVFKEHDCKDGAGHP</sequence>
<organism evidence="2 3">
    <name type="scientific">Hoylesella loescheii DSM 19665 = JCM 12249 = ATCC 15930</name>
    <dbReference type="NCBI Taxonomy" id="1122985"/>
    <lineage>
        <taxon>Bacteria</taxon>
        <taxon>Pseudomonadati</taxon>
        <taxon>Bacteroidota</taxon>
        <taxon>Bacteroidia</taxon>
        <taxon>Bacteroidales</taxon>
        <taxon>Prevotellaceae</taxon>
        <taxon>Hoylesella</taxon>
    </lineage>
</organism>
<comment type="caution">
    <text evidence="2">The sequence shown here is derived from an EMBL/GenBank/DDBJ whole genome shotgun (WGS) entry which is preliminary data.</text>
</comment>
<accession>A0A069QPJ7</accession>
<dbReference type="SUPFAM" id="SSF49785">
    <property type="entry name" value="Galactose-binding domain-like"/>
    <property type="match status" value="1"/>
</dbReference>
<dbReference type="Gene3D" id="2.60.120.260">
    <property type="entry name" value="Galactose-binding domain-like"/>
    <property type="match status" value="1"/>
</dbReference>
<dbReference type="AlphaFoldDB" id="A0A069QPJ7"/>
<gene>
    <name evidence="2" type="ORF">HMPREF1991_02175</name>
</gene>
<name>A0A069QPJ7_HOYLO</name>
<proteinExistence type="predicted"/>
<dbReference type="HOGENOM" id="CLU_019603_0_0_10"/>